<feature type="transmembrane region" description="Helical" evidence="23">
    <location>
        <begin position="322"/>
        <end position="345"/>
    </location>
</feature>
<feature type="compositionally biased region" description="Low complexity" evidence="22">
    <location>
        <begin position="23"/>
        <end position="36"/>
    </location>
</feature>
<evidence type="ECO:0000256" key="19">
    <source>
        <dbReference type="ARBA" id="ARBA00044770"/>
    </source>
</evidence>
<evidence type="ECO:0000256" key="17">
    <source>
        <dbReference type="ARBA" id="ARBA00041185"/>
    </source>
</evidence>
<comment type="function">
    <text evidence="21">Peptidoglycan polymerase that is essential for cell division.</text>
</comment>
<keyword evidence="3" id="KW-1003">Cell membrane</keyword>
<keyword evidence="11 23" id="KW-0472">Membrane</keyword>
<name>A0ABW4L7N8_9MICO</name>
<evidence type="ECO:0000256" key="23">
    <source>
        <dbReference type="SAM" id="Phobius"/>
    </source>
</evidence>
<dbReference type="PANTHER" id="PTHR30474:SF2">
    <property type="entry name" value="PEPTIDOGLYCAN GLYCOSYLTRANSFERASE FTSW-RELATED"/>
    <property type="match status" value="1"/>
</dbReference>
<keyword evidence="4" id="KW-0132">Cell division</keyword>
<keyword evidence="5" id="KW-0328">Glycosyltransferase</keyword>
<dbReference type="InterPro" id="IPR018365">
    <property type="entry name" value="Cell_cycle_FtsW-rel_CS"/>
</dbReference>
<feature type="transmembrane region" description="Helical" evidence="23">
    <location>
        <begin position="121"/>
        <end position="140"/>
    </location>
</feature>
<comment type="catalytic activity">
    <reaction evidence="20">
        <text>[GlcNAc-(1-&gt;4)-Mur2Ac(oyl-L-Ala-gamma-D-Glu-L-Lys-D-Ala-D-Ala)](n)-di-trans,octa-cis-undecaprenyl diphosphate + beta-D-GlcNAc-(1-&gt;4)-Mur2Ac(oyl-L-Ala-gamma-D-Glu-L-Lys-D-Ala-D-Ala)-di-trans,octa-cis-undecaprenyl diphosphate = [GlcNAc-(1-&gt;4)-Mur2Ac(oyl-L-Ala-gamma-D-Glu-L-Lys-D-Ala-D-Ala)](n+1)-di-trans,octa-cis-undecaprenyl diphosphate + di-trans,octa-cis-undecaprenyl diphosphate + H(+)</text>
        <dbReference type="Rhea" id="RHEA:23708"/>
        <dbReference type="Rhea" id="RHEA-COMP:9602"/>
        <dbReference type="Rhea" id="RHEA-COMP:9603"/>
        <dbReference type="ChEBI" id="CHEBI:15378"/>
        <dbReference type="ChEBI" id="CHEBI:58405"/>
        <dbReference type="ChEBI" id="CHEBI:60033"/>
        <dbReference type="ChEBI" id="CHEBI:78435"/>
        <dbReference type="EC" id="2.4.99.28"/>
    </reaction>
</comment>
<keyword evidence="13" id="KW-0961">Cell wall biogenesis/degradation</keyword>
<evidence type="ECO:0000256" key="13">
    <source>
        <dbReference type="ARBA" id="ARBA00023316"/>
    </source>
</evidence>
<feature type="region of interest" description="Disordered" evidence="22">
    <location>
        <begin position="1"/>
        <end position="46"/>
    </location>
</feature>
<reference evidence="25" key="1">
    <citation type="journal article" date="2019" name="Int. J. Syst. Evol. Microbiol.">
        <title>The Global Catalogue of Microorganisms (GCM) 10K type strain sequencing project: providing services to taxonomists for standard genome sequencing and annotation.</title>
        <authorList>
            <consortium name="The Broad Institute Genomics Platform"/>
            <consortium name="The Broad Institute Genome Sequencing Center for Infectious Disease"/>
            <person name="Wu L."/>
            <person name="Ma J."/>
        </authorList>
    </citation>
    <scope>NUCLEOTIDE SEQUENCE [LARGE SCALE GENOMIC DNA]</scope>
    <source>
        <strain evidence="25">JCM 17130</strain>
    </source>
</reference>
<dbReference type="InterPro" id="IPR001182">
    <property type="entry name" value="FtsW/RodA"/>
</dbReference>
<accession>A0ABW4L7N8</accession>
<evidence type="ECO:0000256" key="8">
    <source>
        <dbReference type="ARBA" id="ARBA00022960"/>
    </source>
</evidence>
<evidence type="ECO:0000256" key="20">
    <source>
        <dbReference type="ARBA" id="ARBA00049902"/>
    </source>
</evidence>
<dbReference type="RefSeq" id="WP_388009318.1">
    <property type="nucleotide sequence ID" value="NZ_JBHUEE010000009.1"/>
</dbReference>
<keyword evidence="10 23" id="KW-1133">Transmembrane helix</keyword>
<evidence type="ECO:0000256" key="5">
    <source>
        <dbReference type="ARBA" id="ARBA00022676"/>
    </source>
</evidence>
<dbReference type="NCBIfam" id="TIGR02614">
    <property type="entry name" value="ftsW"/>
    <property type="match status" value="1"/>
</dbReference>
<evidence type="ECO:0000256" key="22">
    <source>
        <dbReference type="SAM" id="MobiDB-lite"/>
    </source>
</evidence>
<evidence type="ECO:0000313" key="24">
    <source>
        <dbReference type="EMBL" id="MFD1719300.1"/>
    </source>
</evidence>
<comment type="caution">
    <text evidence="24">The sequence shown here is derived from an EMBL/GenBank/DDBJ whole genome shotgun (WGS) entry which is preliminary data.</text>
</comment>
<evidence type="ECO:0000256" key="18">
    <source>
        <dbReference type="ARBA" id="ARBA00041418"/>
    </source>
</evidence>
<dbReference type="EMBL" id="JBHUEE010000009">
    <property type="protein sequence ID" value="MFD1719300.1"/>
    <property type="molecule type" value="Genomic_DNA"/>
</dbReference>
<feature type="transmembrane region" description="Helical" evidence="23">
    <location>
        <begin position="213"/>
        <end position="229"/>
    </location>
</feature>
<proteinExistence type="inferred from homology"/>
<keyword evidence="7 23" id="KW-0812">Transmembrane</keyword>
<feature type="transmembrane region" description="Helical" evidence="23">
    <location>
        <begin position="54"/>
        <end position="78"/>
    </location>
</feature>
<keyword evidence="6" id="KW-0808">Transferase</keyword>
<dbReference type="PROSITE" id="PS00428">
    <property type="entry name" value="FTSW_RODA_SPOVE"/>
    <property type="match status" value="1"/>
</dbReference>
<evidence type="ECO:0000256" key="1">
    <source>
        <dbReference type="ARBA" id="ARBA00004651"/>
    </source>
</evidence>
<evidence type="ECO:0000256" key="14">
    <source>
        <dbReference type="ARBA" id="ARBA00032370"/>
    </source>
</evidence>
<evidence type="ECO:0000256" key="15">
    <source>
        <dbReference type="ARBA" id="ARBA00033270"/>
    </source>
</evidence>
<feature type="transmembrane region" description="Helical" evidence="23">
    <location>
        <begin position="388"/>
        <end position="410"/>
    </location>
</feature>
<comment type="similarity">
    <text evidence="16">Belongs to the SEDS family. FtsW subfamily.</text>
</comment>
<dbReference type="Proteomes" id="UP001597277">
    <property type="component" value="Unassembled WGS sequence"/>
</dbReference>
<dbReference type="InterPro" id="IPR013437">
    <property type="entry name" value="FtsW"/>
</dbReference>
<evidence type="ECO:0000256" key="2">
    <source>
        <dbReference type="ARBA" id="ARBA00004752"/>
    </source>
</evidence>
<dbReference type="EC" id="2.4.99.28" evidence="19"/>
<evidence type="ECO:0000256" key="16">
    <source>
        <dbReference type="ARBA" id="ARBA00038053"/>
    </source>
</evidence>
<protein>
    <recommendedName>
        <fullName evidence="17">Probable peptidoglycan glycosyltransferase FtsW</fullName>
        <ecNumber evidence="19">2.4.99.28</ecNumber>
    </recommendedName>
    <alternativeName>
        <fullName evidence="18">Cell division protein FtsW</fullName>
    </alternativeName>
    <alternativeName>
        <fullName evidence="15">Cell wall polymerase</fullName>
    </alternativeName>
    <alternativeName>
        <fullName evidence="14">Peptidoglycan polymerase</fullName>
    </alternativeName>
</protein>
<evidence type="ECO:0000256" key="9">
    <source>
        <dbReference type="ARBA" id="ARBA00022984"/>
    </source>
</evidence>
<keyword evidence="25" id="KW-1185">Reference proteome</keyword>
<evidence type="ECO:0000256" key="3">
    <source>
        <dbReference type="ARBA" id="ARBA00022475"/>
    </source>
</evidence>
<feature type="transmembrane region" description="Helical" evidence="23">
    <location>
        <begin position="191"/>
        <end position="207"/>
    </location>
</feature>
<keyword evidence="12" id="KW-0131">Cell cycle</keyword>
<keyword evidence="9" id="KW-0573">Peptidoglycan synthesis</keyword>
<evidence type="ECO:0000256" key="10">
    <source>
        <dbReference type="ARBA" id="ARBA00022989"/>
    </source>
</evidence>
<dbReference type="Pfam" id="PF01098">
    <property type="entry name" value="FTSW_RODA_SPOVE"/>
    <property type="match status" value="1"/>
</dbReference>
<evidence type="ECO:0000256" key="21">
    <source>
        <dbReference type="ARBA" id="ARBA00049966"/>
    </source>
</evidence>
<gene>
    <name evidence="24" type="primary">ftsW</name>
    <name evidence="24" type="ORF">ACFSE6_15765</name>
</gene>
<evidence type="ECO:0000313" key="25">
    <source>
        <dbReference type="Proteomes" id="UP001597277"/>
    </source>
</evidence>
<comment type="pathway">
    <text evidence="2">Cell wall biogenesis; peptidoglycan biosynthesis.</text>
</comment>
<evidence type="ECO:0000256" key="4">
    <source>
        <dbReference type="ARBA" id="ARBA00022618"/>
    </source>
</evidence>
<feature type="transmembrane region" description="Helical" evidence="23">
    <location>
        <begin position="357"/>
        <end position="382"/>
    </location>
</feature>
<dbReference type="PANTHER" id="PTHR30474">
    <property type="entry name" value="CELL CYCLE PROTEIN"/>
    <property type="match status" value="1"/>
</dbReference>
<organism evidence="24 25">
    <name type="scientific">Georgenia deserti</name>
    <dbReference type="NCBI Taxonomy" id="2093781"/>
    <lineage>
        <taxon>Bacteria</taxon>
        <taxon>Bacillati</taxon>
        <taxon>Actinomycetota</taxon>
        <taxon>Actinomycetes</taxon>
        <taxon>Micrococcales</taxon>
        <taxon>Bogoriellaceae</taxon>
        <taxon>Georgenia</taxon>
    </lineage>
</organism>
<sequence length="441" mass="46037">MSTTGSVRRRPPMRRSATSAPRNTTAGTNGAGTADNVPATARATRTRPKENAALSYYLVLGSAGLLLLLGAVMVFSASTIEALDQGNSPYTAFAAQGRYVLIGLPLAFLASRLRVEWYRGLAWLILLATLAMQLLIFSPLGVEVNGNRNWIVIPGTSQTLQPSEFLKLGLALWLGTVLARKVRLLHDWKHVLLPGAVGSFAALGLVLAGHDMGTVLVMVALVAGAYFVAGLPLRWFAAAGVLGAGAAAFFITVSDSRTARVLSFLGHGGHDPSGLDFQSMHGLWALGTGGIGGVGLGASREKWSYLPEAHNDFIFAIIGEELGLLGTVLVLVLFGGLAVGMFRIVRRHKDPFVQITTAAIASWILSQALVNIGVVIGLLPVIGVPLPLVSAGGSAMISTLVALGVVLAFARTEPGAAKALATRKAVVSRSLAVVGRGSRRG</sequence>
<evidence type="ECO:0000256" key="6">
    <source>
        <dbReference type="ARBA" id="ARBA00022679"/>
    </source>
</evidence>
<comment type="subcellular location">
    <subcellularLocation>
        <location evidence="1">Cell membrane</location>
        <topology evidence="1">Multi-pass membrane protein</topology>
    </subcellularLocation>
</comment>
<keyword evidence="8" id="KW-0133">Cell shape</keyword>
<evidence type="ECO:0000256" key="12">
    <source>
        <dbReference type="ARBA" id="ARBA00023306"/>
    </source>
</evidence>
<evidence type="ECO:0000256" key="11">
    <source>
        <dbReference type="ARBA" id="ARBA00023136"/>
    </source>
</evidence>
<evidence type="ECO:0000256" key="7">
    <source>
        <dbReference type="ARBA" id="ARBA00022692"/>
    </source>
</evidence>
<feature type="transmembrane region" description="Helical" evidence="23">
    <location>
        <begin position="90"/>
        <end position="109"/>
    </location>
</feature>